<evidence type="ECO:0000313" key="2">
    <source>
        <dbReference type="EMBL" id="NMN02822.1"/>
    </source>
</evidence>
<proteinExistence type="predicted"/>
<comment type="caution">
    <text evidence="2">The sequence shown here is derived from an EMBL/GenBank/DDBJ whole genome shotgun (WGS) entry which is preliminary data.</text>
</comment>
<keyword evidence="1" id="KW-1133">Transmembrane helix</keyword>
<gene>
    <name evidence="2" type="ORF">G1C94_1444</name>
</gene>
<name>A0ABX1T080_9BIFI</name>
<keyword evidence="1" id="KW-0472">Membrane</keyword>
<dbReference type="Proteomes" id="UP000553756">
    <property type="component" value="Unassembled WGS sequence"/>
</dbReference>
<protein>
    <submittedName>
        <fullName evidence="2">Uncharacterized protein</fullName>
    </submittedName>
</protein>
<dbReference type="RefSeq" id="WP_172147209.1">
    <property type="nucleotide sequence ID" value="NZ_JAAIIJ010000035.1"/>
</dbReference>
<feature type="transmembrane region" description="Helical" evidence="1">
    <location>
        <begin position="6"/>
        <end position="23"/>
    </location>
</feature>
<sequence length="52" mass="5601">MVWQQIAFVVFAVIGVVCSIVLVGRPREPVTPGDVVCCFGLWLGLSLLVISI</sequence>
<keyword evidence="1" id="KW-0812">Transmembrane</keyword>
<evidence type="ECO:0000313" key="3">
    <source>
        <dbReference type="Proteomes" id="UP000553756"/>
    </source>
</evidence>
<accession>A0ABX1T080</accession>
<evidence type="ECO:0000256" key="1">
    <source>
        <dbReference type="SAM" id="Phobius"/>
    </source>
</evidence>
<keyword evidence="3" id="KW-1185">Reference proteome</keyword>
<feature type="transmembrane region" description="Helical" evidence="1">
    <location>
        <begin position="35"/>
        <end position="51"/>
    </location>
</feature>
<reference evidence="2 3" key="1">
    <citation type="submission" date="2020-02" db="EMBL/GenBank/DDBJ databases">
        <title>Characterization of phylogenetic diversity of novel bifidobacterial species isolated in Czech ZOOs.</title>
        <authorList>
            <person name="Lugli G.A."/>
            <person name="Vera N.B."/>
            <person name="Ventura M."/>
        </authorList>
    </citation>
    <scope>NUCLEOTIDE SEQUENCE [LARGE SCALE GENOMIC DNA]</scope>
    <source>
        <strain evidence="2 3">DSM 109963</strain>
    </source>
</reference>
<organism evidence="2 3">
    <name type="scientific">Bifidobacterium panos</name>
    <dbReference type="NCBI Taxonomy" id="2675321"/>
    <lineage>
        <taxon>Bacteria</taxon>
        <taxon>Bacillati</taxon>
        <taxon>Actinomycetota</taxon>
        <taxon>Actinomycetes</taxon>
        <taxon>Bifidobacteriales</taxon>
        <taxon>Bifidobacteriaceae</taxon>
        <taxon>Bifidobacterium</taxon>
    </lineage>
</organism>
<dbReference type="EMBL" id="JAAIIJ010000035">
    <property type="protein sequence ID" value="NMN02822.1"/>
    <property type="molecule type" value="Genomic_DNA"/>
</dbReference>